<dbReference type="InterPro" id="IPR009100">
    <property type="entry name" value="AcylCoA_DH/oxidase_NM_dom_sf"/>
</dbReference>
<dbReference type="InterPro" id="IPR046373">
    <property type="entry name" value="Acyl-CoA_Oxase/DH_mid-dom_sf"/>
</dbReference>
<evidence type="ECO:0000256" key="4">
    <source>
        <dbReference type="ARBA" id="ARBA00022827"/>
    </source>
</evidence>
<name>A0ABS7VTV5_9HYPH</name>
<protein>
    <submittedName>
        <fullName evidence="10">Acyl-CoA dehydrogenase family protein</fullName>
    </submittedName>
</protein>
<dbReference type="Gene3D" id="1.20.140.10">
    <property type="entry name" value="Butyryl-CoA Dehydrogenase, subunit A, domain 3"/>
    <property type="match status" value="1"/>
</dbReference>
<dbReference type="InterPro" id="IPR009075">
    <property type="entry name" value="AcylCo_DH/oxidase_C"/>
</dbReference>
<comment type="similarity">
    <text evidence="2 6">Belongs to the acyl-CoA dehydrogenase family.</text>
</comment>
<evidence type="ECO:0000259" key="9">
    <source>
        <dbReference type="Pfam" id="PF02771"/>
    </source>
</evidence>
<dbReference type="Proteomes" id="UP000704176">
    <property type="component" value="Unassembled WGS sequence"/>
</dbReference>
<dbReference type="PANTHER" id="PTHR43292:SF3">
    <property type="entry name" value="ACYL-COA DEHYDROGENASE FADE29"/>
    <property type="match status" value="1"/>
</dbReference>
<keyword evidence="4 6" id="KW-0274">FAD</keyword>
<evidence type="ECO:0000256" key="5">
    <source>
        <dbReference type="ARBA" id="ARBA00023002"/>
    </source>
</evidence>
<dbReference type="InterPro" id="IPR037069">
    <property type="entry name" value="AcylCoA_DH/ox_N_sf"/>
</dbReference>
<evidence type="ECO:0000256" key="2">
    <source>
        <dbReference type="ARBA" id="ARBA00009347"/>
    </source>
</evidence>
<sequence>MDFDWTEEDRTYRARIRNFLERELPPNWVEISRHGPGSREQTEFSLDFCPKLAEAGLLVPHWPVEWGGANRPAWEHFILGEEMWAAGEPRGAQYMNVNWIGPTLMRFGTPEQKRRYIPEMAAGKAIWCQGFSEPNAGSDLASLRTHAERDGDAYIINGNKIWTSYAAMAQHCFLLARTTGEAMGKAGIAIFLVPMSTPGIEVRAIPSLIGHGDIHEMFFTNVRVPVSARLGEEGEAWSIISYSLANERVGIPRYELAVRVLGGMVRELAARGAFEDHVVRARAGSALASCEAARMLVYRAVDKRARGEMIGAEASMARVAVVEADHAVTDFGLDFLPDTFSGRAFPAHLAHHERAIVTGIAAGAAEIQLGLIARHWLDLPREAT</sequence>
<evidence type="ECO:0000256" key="3">
    <source>
        <dbReference type="ARBA" id="ARBA00022630"/>
    </source>
</evidence>
<dbReference type="InterPro" id="IPR006091">
    <property type="entry name" value="Acyl-CoA_Oxase/DH_mid-dom"/>
</dbReference>
<evidence type="ECO:0000313" key="11">
    <source>
        <dbReference type="Proteomes" id="UP000704176"/>
    </source>
</evidence>
<evidence type="ECO:0000259" key="7">
    <source>
        <dbReference type="Pfam" id="PF00441"/>
    </source>
</evidence>
<dbReference type="InterPro" id="IPR052161">
    <property type="entry name" value="Mycobact_Acyl-CoA_DH"/>
</dbReference>
<dbReference type="PANTHER" id="PTHR43292">
    <property type="entry name" value="ACYL-COA DEHYDROGENASE"/>
    <property type="match status" value="1"/>
</dbReference>
<evidence type="ECO:0000259" key="8">
    <source>
        <dbReference type="Pfam" id="PF02770"/>
    </source>
</evidence>
<dbReference type="SUPFAM" id="SSF47203">
    <property type="entry name" value="Acyl-CoA dehydrogenase C-terminal domain-like"/>
    <property type="match status" value="1"/>
</dbReference>
<dbReference type="Gene3D" id="1.10.540.10">
    <property type="entry name" value="Acyl-CoA dehydrogenase/oxidase, N-terminal domain"/>
    <property type="match status" value="1"/>
</dbReference>
<keyword evidence="3 6" id="KW-0285">Flavoprotein</keyword>
<reference evidence="10 11" key="1">
    <citation type="submission" date="2021-09" db="EMBL/GenBank/DDBJ databases">
        <title>The complete genome sequence of a new microorganism.</title>
        <authorList>
            <person name="Zi Z."/>
        </authorList>
    </citation>
    <scope>NUCLEOTIDE SEQUENCE [LARGE SCALE GENOMIC DNA]</scope>
    <source>
        <strain evidence="10 11">WGZ8</strain>
    </source>
</reference>
<keyword evidence="11" id="KW-1185">Reference proteome</keyword>
<comment type="caution">
    <text evidence="10">The sequence shown here is derived from an EMBL/GenBank/DDBJ whole genome shotgun (WGS) entry which is preliminary data.</text>
</comment>
<dbReference type="Pfam" id="PF00441">
    <property type="entry name" value="Acyl-CoA_dh_1"/>
    <property type="match status" value="1"/>
</dbReference>
<dbReference type="Gene3D" id="2.40.110.10">
    <property type="entry name" value="Butyryl-CoA Dehydrogenase, subunit A, domain 2"/>
    <property type="match status" value="1"/>
</dbReference>
<evidence type="ECO:0000313" key="10">
    <source>
        <dbReference type="EMBL" id="MBZ6078480.1"/>
    </source>
</evidence>
<evidence type="ECO:0000256" key="6">
    <source>
        <dbReference type="RuleBase" id="RU362125"/>
    </source>
</evidence>
<evidence type="ECO:0000256" key="1">
    <source>
        <dbReference type="ARBA" id="ARBA00001974"/>
    </source>
</evidence>
<accession>A0ABS7VTV5</accession>
<feature type="domain" description="Acyl-CoA dehydrogenase/oxidase N-terminal" evidence="9">
    <location>
        <begin position="6"/>
        <end position="124"/>
    </location>
</feature>
<dbReference type="SUPFAM" id="SSF56645">
    <property type="entry name" value="Acyl-CoA dehydrogenase NM domain-like"/>
    <property type="match status" value="1"/>
</dbReference>
<organism evidence="10 11">
    <name type="scientific">Microvirga puerhi</name>
    <dbReference type="NCBI Taxonomy" id="2876078"/>
    <lineage>
        <taxon>Bacteria</taxon>
        <taxon>Pseudomonadati</taxon>
        <taxon>Pseudomonadota</taxon>
        <taxon>Alphaproteobacteria</taxon>
        <taxon>Hyphomicrobiales</taxon>
        <taxon>Methylobacteriaceae</taxon>
        <taxon>Microvirga</taxon>
    </lineage>
</organism>
<feature type="domain" description="Acyl-CoA dehydrogenase/oxidase C-terminal" evidence="7">
    <location>
        <begin position="237"/>
        <end position="375"/>
    </location>
</feature>
<dbReference type="EMBL" id="JAIRBM010000018">
    <property type="protein sequence ID" value="MBZ6078480.1"/>
    <property type="molecule type" value="Genomic_DNA"/>
</dbReference>
<dbReference type="Pfam" id="PF02771">
    <property type="entry name" value="Acyl-CoA_dh_N"/>
    <property type="match status" value="1"/>
</dbReference>
<comment type="cofactor">
    <cofactor evidence="1 6">
        <name>FAD</name>
        <dbReference type="ChEBI" id="CHEBI:57692"/>
    </cofactor>
</comment>
<gene>
    <name evidence="10" type="ORF">K9B37_19670</name>
</gene>
<dbReference type="InterPro" id="IPR036250">
    <property type="entry name" value="AcylCo_DH-like_C"/>
</dbReference>
<proteinExistence type="inferred from homology"/>
<feature type="domain" description="Acyl-CoA oxidase/dehydrogenase middle" evidence="8">
    <location>
        <begin position="128"/>
        <end position="222"/>
    </location>
</feature>
<dbReference type="Pfam" id="PF02770">
    <property type="entry name" value="Acyl-CoA_dh_M"/>
    <property type="match status" value="1"/>
</dbReference>
<dbReference type="RefSeq" id="WP_224315228.1">
    <property type="nucleotide sequence ID" value="NZ_JAIRBM010000018.1"/>
</dbReference>
<dbReference type="InterPro" id="IPR013786">
    <property type="entry name" value="AcylCoA_DH/ox_N"/>
</dbReference>
<keyword evidence="5 6" id="KW-0560">Oxidoreductase</keyword>